<keyword evidence="3 5" id="KW-1133">Transmembrane helix</keyword>
<keyword evidence="4 5" id="KW-0472">Membrane</keyword>
<name>A0ABZ2TEF4_9RHOB</name>
<accession>A0ABZ2TEF4</accession>
<evidence type="ECO:0000256" key="3">
    <source>
        <dbReference type="ARBA" id="ARBA00022989"/>
    </source>
</evidence>
<feature type="transmembrane region" description="Helical" evidence="5">
    <location>
        <begin position="45"/>
        <end position="68"/>
    </location>
</feature>
<keyword evidence="8" id="KW-1185">Reference proteome</keyword>
<feature type="domain" description="Sodium/calcium exchanger membrane region" evidence="6">
    <location>
        <begin position="12"/>
        <end position="90"/>
    </location>
</feature>
<dbReference type="RefSeq" id="WP_339106727.1">
    <property type="nucleotide sequence ID" value="NZ_CP146606.1"/>
</dbReference>
<dbReference type="Proteomes" id="UP001281305">
    <property type="component" value="Chromosome"/>
</dbReference>
<evidence type="ECO:0000256" key="1">
    <source>
        <dbReference type="ARBA" id="ARBA00004141"/>
    </source>
</evidence>
<evidence type="ECO:0000313" key="7">
    <source>
        <dbReference type="EMBL" id="WYK18037.1"/>
    </source>
</evidence>
<sequence>MTLPATSLFATLFFFVASAVVVWVAGARLAYLADALSDRFKLAKSIMGLIVLALATSLPEVATTLSAAVQQAKDLVLNNLFGGIALQTAILAMSDFWARGQSPTTLEKPTTRWRRHYWF</sequence>
<feature type="transmembrane region" description="Helical" evidence="5">
    <location>
        <begin position="12"/>
        <end position="33"/>
    </location>
</feature>
<keyword evidence="2 5" id="KW-0812">Transmembrane</keyword>
<dbReference type="InterPro" id="IPR004837">
    <property type="entry name" value="NaCa_Exmemb"/>
</dbReference>
<comment type="subcellular location">
    <subcellularLocation>
        <location evidence="1">Membrane</location>
        <topology evidence="1">Multi-pass membrane protein</topology>
    </subcellularLocation>
</comment>
<proteinExistence type="predicted"/>
<dbReference type="Pfam" id="PF01699">
    <property type="entry name" value="Na_Ca_ex"/>
    <property type="match status" value="1"/>
</dbReference>
<evidence type="ECO:0000313" key="8">
    <source>
        <dbReference type="Proteomes" id="UP001281305"/>
    </source>
</evidence>
<evidence type="ECO:0000256" key="5">
    <source>
        <dbReference type="SAM" id="Phobius"/>
    </source>
</evidence>
<gene>
    <name evidence="7" type="ORF">RZS32_016880</name>
</gene>
<dbReference type="EMBL" id="CP146606">
    <property type="protein sequence ID" value="WYK18037.1"/>
    <property type="molecule type" value="Genomic_DNA"/>
</dbReference>
<organism evidence="7 8">
    <name type="scientific">Roseovarius rhodophyticola</name>
    <dbReference type="NCBI Taxonomy" id="3080827"/>
    <lineage>
        <taxon>Bacteria</taxon>
        <taxon>Pseudomonadati</taxon>
        <taxon>Pseudomonadota</taxon>
        <taxon>Alphaproteobacteria</taxon>
        <taxon>Rhodobacterales</taxon>
        <taxon>Roseobacteraceae</taxon>
        <taxon>Roseovarius</taxon>
    </lineage>
</organism>
<protein>
    <recommendedName>
        <fullName evidence="6">Sodium/calcium exchanger membrane region domain-containing protein</fullName>
    </recommendedName>
</protein>
<dbReference type="Gene3D" id="1.20.1420.30">
    <property type="entry name" value="NCX, central ion-binding region"/>
    <property type="match status" value="1"/>
</dbReference>
<evidence type="ECO:0000259" key="6">
    <source>
        <dbReference type="Pfam" id="PF01699"/>
    </source>
</evidence>
<evidence type="ECO:0000256" key="2">
    <source>
        <dbReference type="ARBA" id="ARBA00022692"/>
    </source>
</evidence>
<evidence type="ECO:0000256" key="4">
    <source>
        <dbReference type="ARBA" id="ARBA00023136"/>
    </source>
</evidence>
<feature type="transmembrane region" description="Helical" evidence="5">
    <location>
        <begin position="80"/>
        <end position="98"/>
    </location>
</feature>
<dbReference type="InterPro" id="IPR044880">
    <property type="entry name" value="NCX_ion-bd_dom_sf"/>
</dbReference>
<reference evidence="7 8" key="1">
    <citation type="submission" date="2024-02" db="EMBL/GenBank/DDBJ databases">
        <title>Roseovarius strain W115 nov., isolated from a marine algae.</title>
        <authorList>
            <person name="Lee M.W."/>
            <person name="Lee J.K."/>
            <person name="Kim J.M."/>
            <person name="Choi D.G."/>
            <person name="Baek J.H."/>
            <person name="Bayburt H."/>
            <person name="Jung J.J."/>
            <person name="Han D.M."/>
            <person name="Jeon C.O."/>
        </authorList>
    </citation>
    <scope>NUCLEOTIDE SEQUENCE [LARGE SCALE GENOMIC DNA]</scope>
    <source>
        <strain evidence="7 8">W115</strain>
    </source>
</reference>